<accession>A0ABZ1B8N1</accession>
<dbReference type="Proteomes" id="UP001324287">
    <property type="component" value="Chromosome"/>
</dbReference>
<evidence type="ECO:0008006" key="3">
    <source>
        <dbReference type="Google" id="ProtNLM"/>
    </source>
</evidence>
<sequence>MLTRSSAADPARPLPTDDAGWDALALETVTAQRAAGRFVPGLGHHVHKQGDPGPRG</sequence>
<proteinExistence type="predicted"/>
<organism evidence="1 2">
    <name type="scientific">Blastococcus brunescens</name>
    <dbReference type="NCBI Taxonomy" id="1564165"/>
    <lineage>
        <taxon>Bacteria</taxon>
        <taxon>Bacillati</taxon>
        <taxon>Actinomycetota</taxon>
        <taxon>Actinomycetes</taxon>
        <taxon>Geodermatophilales</taxon>
        <taxon>Geodermatophilaceae</taxon>
        <taxon>Blastococcus</taxon>
    </lineage>
</organism>
<evidence type="ECO:0000313" key="2">
    <source>
        <dbReference type="Proteomes" id="UP001324287"/>
    </source>
</evidence>
<evidence type="ECO:0000313" key="1">
    <source>
        <dbReference type="EMBL" id="WRL66737.1"/>
    </source>
</evidence>
<keyword evidence="2" id="KW-1185">Reference proteome</keyword>
<gene>
    <name evidence="1" type="ORF">U6N30_15925</name>
</gene>
<protein>
    <recommendedName>
        <fullName evidence="3">Citrate synthase (unknown stereospecificity)</fullName>
    </recommendedName>
</protein>
<dbReference type="EMBL" id="CP141261">
    <property type="protein sequence ID" value="WRL66737.1"/>
    <property type="molecule type" value="Genomic_DNA"/>
</dbReference>
<reference evidence="1 2" key="1">
    <citation type="submission" date="2023-12" db="EMBL/GenBank/DDBJ databases">
        <title>Blastococcus brunescens sp. nov., an actonobacterium isolated from sandstone collected in sahara desert.</title>
        <authorList>
            <person name="Gtari M."/>
            <person name="Ghodhbane F."/>
        </authorList>
    </citation>
    <scope>NUCLEOTIDE SEQUENCE [LARGE SCALE GENOMIC DNA]</scope>
    <source>
        <strain evidence="1 2">BMG 8361</strain>
    </source>
</reference>
<name>A0ABZ1B8N1_9ACTN</name>